<keyword evidence="4 5" id="KW-0472">Membrane</keyword>
<feature type="transmembrane region" description="Helical" evidence="5">
    <location>
        <begin position="51"/>
        <end position="71"/>
    </location>
</feature>
<dbReference type="PANTHER" id="PTHR12714:SF24">
    <property type="entry name" value="SLR1182 PROTEIN"/>
    <property type="match status" value="1"/>
</dbReference>
<evidence type="ECO:0000256" key="4">
    <source>
        <dbReference type="ARBA" id="ARBA00023136"/>
    </source>
</evidence>
<evidence type="ECO:0008006" key="8">
    <source>
        <dbReference type="Google" id="ProtNLM"/>
    </source>
</evidence>
<dbReference type="AlphaFoldDB" id="A0AA86MXD3"/>
<dbReference type="PANTHER" id="PTHR12714">
    <property type="entry name" value="PROTEIN-S ISOPRENYLCYSTEINE O-METHYLTRANSFERASE"/>
    <property type="match status" value="1"/>
</dbReference>
<feature type="transmembrane region" description="Helical" evidence="5">
    <location>
        <begin position="103"/>
        <end position="133"/>
    </location>
</feature>
<evidence type="ECO:0000256" key="5">
    <source>
        <dbReference type="SAM" id="Phobius"/>
    </source>
</evidence>
<proteinExistence type="predicted"/>
<dbReference type="EMBL" id="OX365700">
    <property type="protein sequence ID" value="CAI4030762.1"/>
    <property type="molecule type" value="Genomic_DNA"/>
</dbReference>
<dbReference type="Pfam" id="PF04191">
    <property type="entry name" value="PEMT"/>
    <property type="match status" value="1"/>
</dbReference>
<dbReference type="InterPro" id="IPR007318">
    <property type="entry name" value="Phopholipid_MeTrfase"/>
</dbReference>
<comment type="subcellular location">
    <subcellularLocation>
        <location evidence="1">Endomembrane system</location>
        <topology evidence="1">Multi-pass membrane protein</topology>
    </subcellularLocation>
</comment>
<dbReference type="Gene3D" id="1.20.120.1630">
    <property type="match status" value="1"/>
</dbReference>
<feature type="transmembrane region" description="Helical" evidence="5">
    <location>
        <begin position="20"/>
        <end position="39"/>
    </location>
</feature>
<protein>
    <recommendedName>
        <fullName evidence="8">Protein-S-isoprenylcysteine methyltransferase</fullName>
    </recommendedName>
</protein>
<dbReference type="GO" id="GO:0012505">
    <property type="term" value="C:endomembrane system"/>
    <property type="evidence" value="ECO:0007669"/>
    <property type="project" value="UniProtKB-SubCell"/>
</dbReference>
<keyword evidence="3 5" id="KW-1133">Transmembrane helix</keyword>
<reference evidence="6" key="1">
    <citation type="submission" date="2022-10" db="EMBL/GenBank/DDBJ databases">
        <authorList>
            <person name="Koch H."/>
        </authorList>
    </citation>
    <scope>NUCLEOTIDE SEQUENCE</scope>
    <source>
        <strain evidence="6">DNF</strain>
    </source>
</reference>
<evidence type="ECO:0000313" key="6">
    <source>
        <dbReference type="EMBL" id="CAI4030762.1"/>
    </source>
</evidence>
<accession>A0AA86MXD3</accession>
<organism evidence="6 7">
    <name type="scientific">Nitrospira tepida</name>
    <dbReference type="NCBI Taxonomy" id="2973512"/>
    <lineage>
        <taxon>Bacteria</taxon>
        <taxon>Pseudomonadati</taxon>
        <taxon>Nitrospirota</taxon>
        <taxon>Nitrospiria</taxon>
        <taxon>Nitrospirales</taxon>
        <taxon>Nitrospiraceae</taxon>
        <taxon>Nitrospira</taxon>
    </lineage>
</organism>
<evidence type="ECO:0000313" key="7">
    <source>
        <dbReference type="Proteomes" id="UP001179121"/>
    </source>
</evidence>
<keyword evidence="7" id="KW-1185">Reference proteome</keyword>
<sequence length="164" mass="18526">MGDYLSPFTTHVFNALELKVPPLALVFLFSVLMWLASAYSAFTIALPWRSVFALILCALGFAIVSVGVSAFRRAKTTVNPLTPEATTTMVTSGIYRFTRNPMYLGFLLVLAGWAMYLSNLLAFALLPLFVWYMNRFQIVPEERALCAKFSHAFTSYKCSVRRWL</sequence>
<dbReference type="KEGG" id="nti:DNFV4_01192"/>
<dbReference type="Proteomes" id="UP001179121">
    <property type="component" value="Chromosome"/>
</dbReference>
<name>A0AA86MXD3_9BACT</name>
<evidence type="ECO:0000256" key="3">
    <source>
        <dbReference type="ARBA" id="ARBA00022989"/>
    </source>
</evidence>
<keyword evidence="2 5" id="KW-0812">Transmembrane</keyword>
<gene>
    <name evidence="6" type="ORF">DNFV4_01192</name>
</gene>
<evidence type="ECO:0000256" key="2">
    <source>
        <dbReference type="ARBA" id="ARBA00022692"/>
    </source>
</evidence>
<dbReference type="GO" id="GO:0016740">
    <property type="term" value="F:transferase activity"/>
    <property type="evidence" value="ECO:0007669"/>
    <property type="project" value="UniProtKB-ARBA"/>
</dbReference>
<evidence type="ECO:0000256" key="1">
    <source>
        <dbReference type="ARBA" id="ARBA00004127"/>
    </source>
</evidence>